<evidence type="ECO:0000313" key="2">
    <source>
        <dbReference type="EMBL" id="GGT58292.1"/>
    </source>
</evidence>
<dbReference type="SUPFAM" id="SSF89392">
    <property type="entry name" value="Prokaryotic lipoproteins and lipoprotein localization factors"/>
    <property type="match status" value="1"/>
</dbReference>
<proteinExistence type="predicted"/>
<accession>A0A918LW39</accession>
<reference evidence="2" key="2">
    <citation type="submission" date="2020-09" db="EMBL/GenBank/DDBJ databases">
        <authorList>
            <person name="Sun Q."/>
            <person name="Ohkuma M."/>
        </authorList>
    </citation>
    <scope>NUCLEOTIDE SEQUENCE</scope>
    <source>
        <strain evidence="2">JCM 3172</strain>
    </source>
</reference>
<evidence type="ECO:0008006" key="4">
    <source>
        <dbReference type="Google" id="ProtNLM"/>
    </source>
</evidence>
<sequence length="252" mass="26499">MITNSIRRHAVLTVAAAVALTALSGCQDSPSGTAAPTAAAPATSAAPVAGAFEPEAALANAEKTPYAANVKITTEAAGRPLSTMTGRSNFNALFTGRSEIRSSAEVPASQSLWMETVTTTDANYFRNRKAGTNWVKAPRAAGNNQADYGAYAKLLLAGGPSAKKGMENQGGIPTYHLAGHLEIDQVASVDPRTHRSMKAKGVTGFDCDQWIDSKGRTIRFEQRMDMYGIPSVNKATFTDFGPAETFAPPTEG</sequence>
<dbReference type="Gene3D" id="2.50.20.20">
    <property type="match status" value="1"/>
</dbReference>
<organism evidence="2 3">
    <name type="scientific">Streptomyces purpureus</name>
    <dbReference type="NCBI Taxonomy" id="1951"/>
    <lineage>
        <taxon>Bacteria</taxon>
        <taxon>Bacillati</taxon>
        <taxon>Actinomycetota</taxon>
        <taxon>Actinomycetes</taxon>
        <taxon>Kitasatosporales</taxon>
        <taxon>Streptomycetaceae</taxon>
        <taxon>Streptomyces</taxon>
    </lineage>
</organism>
<dbReference type="RefSeq" id="WP_019883875.1">
    <property type="nucleotide sequence ID" value="NZ_BMQQ01000032.1"/>
</dbReference>
<dbReference type="Proteomes" id="UP000619486">
    <property type="component" value="Unassembled WGS sequence"/>
</dbReference>
<name>A0A918LW39_9ACTN</name>
<dbReference type="PROSITE" id="PS51318">
    <property type="entry name" value="TAT"/>
    <property type="match status" value="1"/>
</dbReference>
<keyword evidence="1" id="KW-0732">Signal</keyword>
<dbReference type="PROSITE" id="PS51257">
    <property type="entry name" value="PROKAR_LIPOPROTEIN"/>
    <property type="match status" value="1"/>
</dbReference>
<feature type="chain" id="PRO_5038854407" description="Lipoprotein" evidence="1">
    <location>
        <begin position="25"/>
        <end position="252"/>
    </location>
</feature>
<dbReference type="InterPro" id="IPR029046">
    <property type="entry name" value="LolA/LolB/LppX"/>
</dbReference>
<feature type="signal peptide" evidence="1">
    <location>
        <begin position="1"/>
        <end position="24"/>
    </location>
</feature>
<evidence type="ECO:0000256" key="1">
    <source>
        <dbReference type="SAM" id="SignalP"/>
    </source>
</evidence>
<dbReference type="AlphaFoldDB" id="A0A918LW39"/>
<dbReference type="EMBL" id="BMQQ01000032">
    <property type="protein sequence ID" value="GGT58292.1"/>
    <property type="molecule type" value="Genomic_DNA"/>
</dbReference>
<reference evidence="2" key="1">
    <citation type="journal article" date="2014" name="Int. J. Syst. Evol. Microbiol.">
        <title>Complete genome sequence of Corynebacterium casei LMG S-19264T (=DSM 44701T), isolated from a smear-ripened cheese.</title>
        <authorList>
            <consortium name="US DOE Joint Genome Institute (JGI-PGF)"/>
            <person name="Walter F."/>
            <person name="Albersmeier A."/>
            <person name="Kalinowski J."/>
            <person name="Ruckert C."/>
        </authorList>
    </citation>
    <scope>NUCLEOTIDE SEQUENCE</scope>
    <source>
        <strain evidence="2">JCM 3172</strain>
    </source>
</reference>
<keyword evidence="3" id="KW-1185">Reference proteome</keyword>
<protein>
    <recommendedName>
        <fullName evidence="4">Lipoprotein</fullName>
    </recommendedName>
</protein>
<comment type="caution">
    <text evidence="2">The sequence shown here is derived from an EMBL/GenBank/DDBJ whole genome shotgun (WGS) entry which is preliminary data.</text>
</comment>
<dbReference type="InterPro" id="IPR006311">
    <property type="entry name" value="TAT_signal"/>
</dbReference>
<gene>
    <name evidence="2" type="ORF">GCM10014713_59910</name>
</gene>
<evidence type="ECO:0000313" key="3">
    <source>
        <dbReference type="Proteomes" id="UP000619486"/>
    </source>
</evidence>